<dbReference type="InterPro" id="IPR036822">
    <property type="entry name" value="CutC-like_dom_sf"/>
</dbReference>
<dbReference type="Gene3D" id="3.20.20.380">
    <property type="entry name" value="Copper homeostasis (CutC) domain"/>
    <property type="match status" value="1"/>
</dbReference>
<proteinExistence type="inferred from homology"/>
<dbReference type="EMBL" id="VNFK01000001">
    <property type="protein sequence ID" value="TVU66847.1"/>
    <property type="molecule type" value="Genomic_DNA"/>
</dbReference>
<dbReference type="SUPFAM" id="SSF110395">
    <property type="entry name" value="CutC-like"/>
    <property type="match status" value="1"/>
</dbReference>
<accession>A0A558HCL6</accession>
<reference evidence="3 4" key="1">
    <citation type="submission" date="2019-07" db="EMBL/GenBank/DDBJ databases">
        <title>Diversity of Bacteria from Kongsfjorden, Arctic.</title>
        <authorList>
            <person name="Yu Y."/>
        </authorList>
    </citation>
    <scope>NUCLEOTIDE SEQUENCE [LARGE SCALE GENOMIC DNA]</scope>
    <source>
        <strain evidence="3 4">SM1928</strain>
    </source>
</reference>
<comment type="subcellular location">
    <subcellularLocation>
        <location evidence="2">Cytoplasm</location>
    </subcellularLocation>
</comment>
<protein>
    <recommendedName>
        <fullName evidence="2">PF03932 family protein CutC</fullName>
    </recommendedName>
</protein>
<name>A0A558HCL6_PAENT</name>
<organism evidence="3 4">
    <name type="scientific">Paenarthrobacter nitroguajacolicus</name>
    <name type="common">Arthrobacter nitroguajacolicus</name>
    <dbReference type="NCBI Taxonomy" id="211146"/>
    <lineage>
        <taxon>Bacteria</taxon>
        <taxon>Bacillati</taxon>
        <taxon>Actinomycetota</taxon>
        <taxon>Actinomycetes</taxon>
        <taxon>Micrococcales</taxon>
        <taxon>Micrococcaceae</taxon>
        <taxon>Paenarthrobacter</taxon>
    </lineage>
</organism>
<evidence type="ECO:0000256" key="1">
    <source>
        <dbReference type="ARBA" id="ARBA00007768"/>
    </source>
</evidence>
<dbReference type="HAMAP" id="MF_00795">
    <property type="entry name" value="CutC"/>
    <property type="match status" value="1"/>
</dbReference>
<evidence type="ECO:0000256" key="2">
    <source>
        <dbReference type="HAMAP-Rule" id="MF_00795"/>
    </source>
</evidence>
<dbReference type="PANTHER" id="PTHR12598:SF0">
    <property type="entry name" value="COPPER HOMEOSTASIS PROTEIN CUTC HOMOLOG"/>
    <property type="match status" value="1"/>
</dbReference>
<evidence type="ECO:0000313" key="4">
    <source>
        <dbReference type="Proteomes" id="UP000316500"/>
    </source>
</evidence>
<evidence type="ECO:0000313" key="3">
    <source>
        <dbReference type="EMBL" id="TVU66847.1"/>
    </source>
</evidence>
<dbReference type="GO" id="GO:0005507">
    <property type="term" value="F:copper ion binding"/>
    <property type="evidence" value="ECO:0007669"/>
    <property type="project" value="TreeGrafter"/>
</dbReference>
<dbReference type="RefSeq" id="WP_144647977.1">
    <property type="nucleotide sequence ID" value="NZ_VNFK01000001.1"/>
</dbReference>
<dbReference type="Pfam" id="PF03932">
    <property type="entry name" value="CutC"/>
    <property type="match status" value="1"/>
</dbReference>
<dbReference type="PANTHER" id="PTHR12598">
    <property type="entry name" value="COPPER HOMEOSTASIS PROTEIN CUTC"/>
    <property type="match status" value="1"/>
</dbReference>
<sequence length="255" mass="26286">MKLEIAVVSAAGAGTAAAEGANRIELCSSLELGGITPSQGLMEASNEHVDGRLEIHPLIRSRPGDFRYSASDVDTMVHEIRHLLAQGAHGVVIGALTASGDVDVRAVRRLVDSARETNADAQLTFHRAIDQSRDPFAALDELLDLGFTRVLTSGHQATAGAGLETLSEMVERAGGALEIMAGGGLSLDDIPAMHAAGLSAVHLSAKKTISTLGNGAISLGAQDGADPSAYTVTDREVVRAARAEINALELGAPPA</sequence>
<dbReference type="Proteomes" id="UP000316500">
    <property type="component" value="Unassembled WGS sequence"/>
</dbReference>
<dbReference type="InterPro" id="IPR005627">
    <property type="entry name" value="CutC-like"/>
</dbReference>
<comment type="caution">
    <text evidence="3">The sequence shown here is derived from an EMBL/GenBank/DDBJ whole genome shotgun (WGS) entry which is preliminary data.</text>
</comment>
<dbReference type="AlphaFoldDB" id="A0A558HCL6"/>
<comment type="similarity">
    <text evidence="1 2">Belongs to the CutC family.</text>
</comment>
<comment type="caution">
    <text evidence="2">Once thought to be involved in copper homeostasis, experiments in E.coli have shown this is not the case.</text>
</comment>
<gene>
    <name evidence="2" type="primary">cutC</name>
    <name evidence="3" type="ORF">FQP90_01525</name>
</gene>
<dbReference type="GO" id="GO:0005737">
    <property type="term" value="C:cytoplasm"/>
    <property type="evidence" value="ECO:0007669"/>
    <property type="project" value="UniProtKB-SubCell"/>
</dbReference>
<dbReference type="OrthoDB" id="9815677at2"/>
<keyword evidence="2" id="KW-0963">Cytoplasm</keyword>